<proteinExistence type="predicted"/>
<accession>A0A0F9JP05</accession>
<dbReference type="EMBL" id="LAZR01017376">
    <property type="protein sequence ID" value="KKM00683.1"/>
    <property type="molecule type" value="Genomic_DNA"/>
</dbReference>
<sequence>MRRHHPTYTLMWPNMAFGHSRWWRL</sequence>
<organism evidence="1">
    <name type="scientific">marine sediment metagenome</name>
    <dbReference type="NCBI Taxonomy" id="412755"/>
    <lineage>
        <taxon>unclassified sequences</taxon>
        <taxon>metagenomes</taxon>
        <taxon>ecological metagenomes</taxon>
    </lineage>
</organism>
<protein>
    <submittedName>
        <fullName evidence="1">Uncharacterized protein</fullName>
    </submittedName>
</protein>
<reference evidence="1" key="1">
    <citation type="journal article" date="2015" name="Nature">
        <title>Complex archaea that bridge the gap between prokaryotes and eukaryotes.</title>
        <authorList>
            <person name="Spang A."/>
            <person name="Saw J.H."/>
            <person name="Jorgensen S.L."/>
            <person name="Zaremba-Niedzwiedzka K."/>
            <person name="Martijn J."/>
            <person name="Lind A.E."/>
            <person name="van Eijk R."/>
            <person name="Schleper C."/>
            <person name="Guy L."/>
            <person name="Ettema T.J."/>
        </authorList>
    </citation>
    <scope>NUCLEOTIDE SEQUENCE</scope>
</reference>
<evidence type="ECO:0000313" key="1">
    <source>
        <dbReference type="EMBL" id="KKM00683.1"/>
    </source>
</evidence>
<comment type="caution">
    <text evidence="1">The sequence shown here is derived from an EMBL/GenBank/DDBJ whole genome shotgun (WGS) entry which is preliminary data.</text>
</comment>
<dbReference type="AlphaFoldDB" id="A0A0F9JP05"/>
<name>A0A0F9JP05_9ZZZZ</name>
<feature type="non-terminal residue" evidence="1">
    <location>
        <position position="25"/>
    </location>
</feature>
<gene>
    <name evidence="1" type="ORF">LCGC14_1802020</name>
</gene>